<keyword evidence="2" id="KW-0732">Signal</keyword>
<dbReference type="OrthoDB" id="4867494at2759"/>
<feature type="signal peptide" evidence="2">
    <location>
        <begin position="1"/>
        <end position="16"/>
    </location>
</feature>
<evidence type="ECO:0000256" key="2">
    <source>
        <dbReference type="SAM" id="SignalP"/>
    </source>
</evidence>
<evidence type="ECO:0000313" key="3">
    <source>
        <dbReference type="EMBL" id="OPB37603.1"/>
    </source>
</evidence>
<dbReference type="Proteomes" id="UP000191004">
    <property type="component" value="Unassembled WGS sequence"/>
</dbReference>
<accession>A0A1T3C914</accession>
<evidence type="ECO:0000256" key="1">
    <source>
        <dbReference type="SAM" id="MobiDB-lite"/>
    </source>
</evidence>
<evidence type="ECO:0000313" key="4">
    <source>
        <dbReference type="Proteomes" id="UP000191004"/>
    </source>
</evidence>
<organism evidence="3 4">
    <name type="scientific">Trichoderma guizhouense</name>
    <dbReference type="NCBI Taxonomy" id="1491466"/>
    <lineage>
        <taxon>Eukaryota</taxon>
        <taxon>Fungi</taxon>
        <taxon>Dikarya</taxon>
        <taxon>Ascomycota</taxon>
        <taxon>Pezizomycotina</taxon>
        <taxon>Sordariomycetes</taxon>
        <taxon>Hypocreomycetidae</taxon>
        <taxon>Hypocreales</taxon>
        <taxon>Hypocreaceae</taxon>
        <taxon>Trichoderma</taxon>
    </lineage>
</organism>
<feature type="region of interest" description="Disordered" evidence="1">
    <location>
        <begin position="15"/>
        <end position="72"/>
    </location>
</feature>
<sequence>MKLALALITLVGLAAANPRPQLPTPDMPPPPLSSHAPPTETEDDPKPPPTTSTTTSTTKGGPPPEPTKAPPTPDGPICECGYTYCASVLMGMKKPWSQKQLGEAYCDTPNASCDNNVPATNITSALYICLCDDPDQEVGAHLDLVCGCDKCLNIGPDFRGRCETPCHAGNCQMQQLWQ</sequence>
<feature type="compositionally biased region" description="Low complexity" evidence="1">
    <location>
        <begin position="51"/>
        <end position="60"/>
    </location>
</feature>
<feature type="chain" id="PRO_5012459222" evidence="2">
    <location>
        <begin position="17"/>
        <end position="178"/>
    </location>
</feature>
<feature type="compositionally biased region" description="Pro residues" evidence="1">
    <location>
        <begin position="20"/>
        <end position="32"/>
    </location>
</feature>
<feature type="compositionally biased region" description="Pro residues" evidence="1">
    <location>
        <begin position="61"/>
        <end position="72"/>
    </location>
</feature>
<protein>
    <submittedName>
        <fullName evidence="3">SSCRP protein</fullName>
    </submittedName>
</protein>
<name>A0A1T3C914_9HYPO</name>
<keyword evidence="4" id="KW-1185">Reference proteome</keyword>
<dbReference type="AlphaFoldDB" id="A0A1T3C914"/>
<comment type="caution">
    <text evidence="3">The sequence shown here is derived from an EMBL/GenBank/DDBJ whole genome shotgun (WGS) entry which is preliminary data.</text>
</comment>
<reference evidence="3 4" key="1">
    <citation type="submission" date="2016-04" db="EMBL/GenBank/DDBJ databases">
        <title>Multiple horizontal gene transfer events from other fungi enriched the ability of the initially mycotrophic fungus Trichoderma (Ascomycota) to feed on dead plant biomass.</title>
        <authorList>
            <person name="Atanasova L."/>
            <person name="Chenthamara K."/>
            <person name="Zhang J."/>
            <person name="Grujic M."/>
            <person name="Henrissat B."/>
            <person name="Kuo A."/>
            <person name="Aertz A."/>
            <person name="Salamov A."/>
            <person name="Lipzen A."/>
            <person name="Labutti K."/>
            <person name="Barry K."/>
            <person name="Miao Y."/>
            <person name="Rahimi M.J."/>
            <person name="Shen Q."/>
            <person name="Grigoriev I.V."/>
            <person name="Kubicek C.P."/>
            <person name="Druzhinina I.S."/>
        </authorList>
    </citation>
    <scope>NUCLEOTIDE SEQUENCE [LARGE SCALE GENOMIC DNA]</scope>
    <source>
        <strain evidence="3 4">NJAU 4742</strain>
    </source>
</reference>
<dbReference type="EMBL" id="LVVK01000022">
    <property type="protein sequence ID" value="OPB37603.1"/>
    <property type="molecule type" value="Genomic_DNA"/>
</dbReference>
<proteinExistence type="predicted"/>
<gene>
    <name evidence="3" type="ORF">A0O28_0045150</name>
</gene>